<feature type="region of interest" description="Disordered" evidence="7">
    <location>
        <begin position="1"/>
        <end position="20"/>
    </location>
</feature>
<keyword evidence="10" id="KW-1185">Reference proteome</keyword>
<evidence type="ECO:0000256" key="4">
    <source>
        <dbReference type="ARBA" id="ARBA00022692"/>
    </source>
</evidence>
<dbReference type="InterPro" id="IPR050321">
    <property type="entry name" value="Glycosyltr_2/OpgH_subfam"/>
</dbReference>
<evidence type="ECO:0000256" key="5">
    <source>
        <dbReference type="ARBA" id="ARBA00022989"/>
    </source>
</evidence>
<evidence type="ECO:0000313" key="10">
    <source>
        <dbReference type="Proteomes" id="UP001596208"/>
    </source>
</evidence>
<reference evidence="10" key="1">
    <citation type="journal article" date="2019" name="Int. J. Syst. Evol. Microbiol.">
        <title>The Global Catalogue of Microorganisms (GCM) 10K type strain sequencing project: providing services to taxonomists for standard genome sequencing and annotation.</title>
        <authorList>
            <consortium name="The Broad Institute Genomics Platform"/>
            <consortium name="The Broad Institute Genome Sequencing Center for Infectious Disease"/>
            <person name="Wu L."/>
            <person name="Ma J."/>
        </authorList>
    </citation>
    <scope>NUCLEOTIDE SEQUENCE [LARGE SCALE GENOMIC DNA]</scope>
    <source>
        <strain evidence="10">CGMCC 4.1721</strain>
    </source>
</reference>
<keyword evidence="2" id="KW-0328">Glycosyltransferase</keyword>
<proteinExistence type="predicted"/>
<organism evidence="9 10">
    <name type="scientific">Streptomyces mutomycini</name>
    <dbReference type="NCBI Taxonomy" id="284036"/>
    <lineage>
        <taxon>Bacteria</taxon>
        <taxon>Bacillati</taxon>
        <taxon>Actinomycetota</taxon>
        <taxon>Actinomycetes</taxon>
        <taxon>Kitasatosporales</taxon>
        <taxon>Streptomycetaceae</taxon>
        <taxon>Streptomyces</taxon>
    </lineage>
</organism>
<evidence type="ECO:0000256" key="1">
    <source>
        <dbReference type="ARBA" id="ARBA00004141"/>
    </source>
</evidence>
<dbReference type="EMBL" id="JBHSKI010000001">
    <property type="protein sequence ID" value="MFC5169111.1"/>
    <property type="molecule type" value="Genomic_DNA"/>
</dbReference>
<keyword evidence="4 8" id="KW-0812">Transmembrane</keyword>
<feature type="compositionally biased region" description="Basic and acidic residues" evidence="7">
    <location>
        <begin position="426"/>
        <end position="437"/>
    </location>
</feature>
<evidence type="ECO:0000256" key="2">
    <source>
        <dbReference type="ARBA" id="ARBA00022676"/>
    </source>
</evidence>
<accession>A0ABW0AV50</accession>
<sequence length="447" mass="47671">MPSDGHDHDNRCRLTGQPAEGPVPVNRVRYRGLLPAEKGRTGAVLVAGLAPAFTGALLLGALLTTGAGARLVLPDTVLLLTLCPFALAVLVNAVLVAHAVRVAGEPVPVASEPGTGVAFLATYVPGEEPLSAVRAVLEGAVRLRHSGPLDVWLLDEGDDPEARMLCAELGVHHFTRRGVPEWNQEKGPHEAGAEHGNHNAWIAKHGDAYGLLASAGPGHVPHPDFLERTTGYFRDPDTAFVVGPQVHAHQDPEPRWFLLRALVQRVGNRYGAPVLAGSGAVVRVEALRGAGGFRFRAAGDMATGLEIHRRRNPLTGRYWRSVHTPGVPDAEETAGCRQDRSRGLYGTLLPLYGKALFRVSPGRLLGYTLMLLHQPVAVVGWALCALTWLLFPMSLWALLALPAAVAPAAARSLTLLLERRIRAARDHAPRPAQETEHTPAAAPAGGN</sequence>
<feature type="transmembrane region" description="Helical" evidence="8">
    <location>
        <begin position="395"/>
        <end position="417"/>
    </location>
</feature>
<protein>
    <submittedName>
        <fullName evidence="9">Glycosyl transferase</fullName>
    </submittedName>
</protein>
<keyword evidence="5 8" id="KW-1133">Transmembrane helix</keyword>
<evidence type="ECO:0000256" key="8">
    <source>
        <dbReference type="SAM" id="Phobius"/>
    </source>
</evidence>
<dbReference type="PANTHER" id="PTHR43867">
    <property type="entry name" value="CELLULOSE SYNTHASE CATALYTIC SUBUNIT A [UDP-FORMING]"/>
    <property type="match status" value="1"/>
</dbReference>
<keyword evidence="3 9" id="KW-0808">Transferase</keyword>
<gene>
    <name evidence="9" type="ORF">ACFPRK_00645</name>
</gene>
<comment type="subcellular location">
    <subcellularLocation>
        <location evidence="1">Membrane</location>
        <topology evidence="1">Multi-pass membrane protein</topology>
    </subcellularLocation>
</comment>
<dbReference type="Proteomes" id="UP001596208">
    <property type="component" value="Unassembled WGS sequence"/>
</dbReference>
<feature type="transmembrane region" description="Helical" evidence="8">
    <location>
        <begin position="364"/>
        <end position="389"/>
    </location>
</feature>
<name>A0ABW0AV50_9ACTN</name>
<keyword evidence="6 8" id="KW-0472">Membrane</keyword>
<dbReference type="RefSeq" id="WP_053929366.1">
    <property type="nucleotide sequence ID" value="NZ_JBHSKI010000001.1"/>
</dbReference>
<evidence type="ECO:0000313" key="9">
    <source>
        <dbReference type="EMBL" id="MFC5169111.1"/>
    </source>
</evidence>
<evidence type="ECO:0000256" key="6">
    <source>
        <dbReference type="ARBA" id="ARBA00023136"/>
    </source>
</evidence>
<feature type="transmembrane region" description="Helical" evidence="8">
    <location>
        <begin position="76"/>
        <end position="97"/>
    </location>
</feature>
<dbReference type="SUPFAM" id="SSF53448">
    <property type="entry name" value="Nucleotide-diphospho-sugar transferases"/>
    <property type="match status" value="1"/>
</dbReference>
<dbReference type="GO" id="GO:0016740">
    <property type="term" value="F:transferase activity"/>
    <property type="evidence" value="ECO:0007669"/>
    <property type="project" value="UniProtKB-KW"/>
</dbReference>
<comment type="caution">
    <text evidence="9">The sequence shown here is derived from an EMBL/GenBank/DDBJ whole genome shotgun (WGS) entry which is preliminary data.</text>
</comment>
<dbReference type="InterPro" id="IPR029044">
    <property type="entry name" value="Nucleotide-diphossugar_trans"/>
</dbReference>
<dbReference type="Gene3D" id="3.90.550.10">
    <property type="entry name" value="Spore Coat Polysaccharide Biosynthesis Protein SpsA, Chain A"/>
    <property type="match status" value="1"/>
</dbReference>
<feature type="region of interest" description="Disordered" evidence="7">
    <location>
        <begin position="426"/>
        <end position="447"/>
    </location>
</feature>
<feature type="compositionally biased region" description="Basic and acidic residues" evidence="7">
    <location>
        <begin position="1"/>
        <end position="12"/>
    </location>
</feature>
<dbReference type="PANTHER" id="PTHR43867:SF2">
    <property type="entry name" value="CELLULOSE SYNTHASE CATALYTIC SUBUNIT A [UDP-FORMING]"/>
    <property type="match status" value="1"/>
</dbReference>
<evidence type="ECO:0000256" key="7">
    <source>
        <dbReference type="SAM" id="MobiDB-lite"/>
    </source>
</evidence>
<evidence type="ECO:0000256" key="3">
    <source>
        <dbReference type="ARBA" id="ARBA00022679"/>
    </source>
</evidence>
<feature type="transmembrane region" description="Helical" evidence="8">
    <location>
        <begin position="43"/>
        <end position="64"/>
    </location>
</feature>